<dbReference type="Proteomes" id="UP001152795">
    <property type="component" value="Unassembled WGS sequence"/>
</dbReference>
<dbReference type="GO" id="GO:0003676">
    <property type="term" value="F:nucleic acid binding"/>
    <property type="evidence" value="ECO:0007669"/>
    <property type="project" value="InterPro"/>
</dbReference>
<dbReference type="PANTHER" id="PTHR47331">
    <property type="entry name" value="PHD-TYPE DOMAIN-CONTAINING PROTEIN"/>
    <property type="match status" value="1"/>
</dbReference>
<feature type="region of interest" description="Disordered" evidence="1">
    <location>
        <begin position="383"/>
        <end position="426"/>
    </location>
</feature>
<evidence type="ECO:0000256" key="1">
    <source>
        <dbReference type="SAM" id="MobiDB-lite"/>
    </source>
</evidence>
<feature type="compositionally biased region" description="Basic and acidic residues" evidence="1">
    <location>
        <begin position="49"/>
        <end position="105"/>
    </location>
</feature>
<evidence type="ECO:0000313" key="2">
    <source>
        <dbReference type="EMBL" id="CAB4002261.1"/>
    </source>
</evidence>
<feature type="non-terminal residue" evidence="2">
    <location>
        <position position="426"/>
    </location>
</feature>
<feature type="compositionally biased region" description="Acidic residues" evidence="1">
    <location>
        <begin position="396"/>
        <end position="408"/>
    </location>
</feature>
<reference evidence="2" key="1">
    <citation type="submission" date="2020-04" db="EMBL/GenBank/DDBJ databases">
        <authorList>
            <person name="Alioto T."/>
            <person name="Alioto T."/>
            <person name="Gomez Garrido J."/>
        </authorList>
    </citation>
    <scope>NUCLEOTIDE SEQUENCE</scope>
    <source>
        <strain evidence="2">A484AB</strain>
    </source>
</reference>
<dbReference type="SUPFAM" id="SSF57756">
    <property type="entry name" value="Retrovirus zinc finger-like domains"/>
    <property type="match status" value="1"/>
</dbReference>
<keyword evidence="3" id="KW-1185">Reference proteome</keyword>
<evidence type="ECO:0000313" key="3">
    <source>
        <dbReference type="Proteomes" id="UP001152795"/>
    </source>
</evidence>
<gene>
    <name evidence="2" type="ORF">PACLA_8A085025</name>
</gene>
<feature type="compositionally biased region" description="Low complexity" evidence="1">
    <location>
        <begin position="292"/>
        <end position="303"/>
    </location>
</feature>
<proteinExistence type="predicted"/>
<dbReference type="Gene3D" id="4.10.60.10">
    <property type="entry name" value="Zinc finger, CCHC-type"/>
    <property type="match status" value="1"/>
</dbReference>
<dbReference type="InterPro" id="IPR036875">
    <property type="entry name" value="Znf_CCHC_sf"/>
</dbReference>
<sequence>MNDPLYNYRRSPQRSHLLRKEISSPPIPLRTDAFAPSLSHRNWQGFKPGEAERRNVERSEAERRNVERREAERRDAERREAEQRDVELREQERRRMERTENRRTVPRQGERLDVHEANESTIHGCEPGYSEQLQCILQRQQESLITMAQTLGHEGFRRAKEILYNSFGQSHIIIHAYINKVIKGGSIKDGKSGKLLELARDMENCQINLTQLGCESEINAQSNLEKIVTRLPRYLQADWAKEAYILLENNKTPTFQHLMNYITKKAKLANSAYGQLIGSRPPDDQKLRNRKGSSGTSFTTHGSNENSKDEYNHVKCHYCKKNGHTVDRCYTFRSQSFEVRKQLIRKEKLCMLCLSKGHFVKKCRKRNACLVAGCKQRHHSLLHPVPDETKSKNESSVEEQNDDGENENQDNRKGEIGDGQCTATGA</sequence>
<dbReference type="GO" id="GO:0008270">
    <property type="term" value="F:zinc ion binding"/>
    <property type="evidence" value="ECO:0007669"/>
    <property type="project" value="InterPro"/>
</dbReference>
<dbReference type="InterPro" id="IPR001878">
    <property type="entry name" value="Znf_CCHC"/>
</dbReference>
<dbReference type="PANTHER" id="PTHR47331:SF1">
    <property type="entry name" value="GAG-LIKE PROTEIN"/>
    <property type="match status" value="1"/>
</dbReference>
<comment type="caution">
    <text evidence="2">The sequence shown here is derived from an EMBL/GenBank/DDBJ whole genome shotgun (WGS) entry which is preliminary data.</text>
</comment>
<name>A0A6S7I6S8_PARCT</name>
<feature type="compositionally biased region" description="Basic and acidic residues" evidence="1">
    <location>
        <begin position="385"/>
        <end position="395"/>
    </location>
</feature>
<feature type="region of interest" description="Disordered" evidence="1">
    <location>
        <begin position="1"/>
        <end position="105"/>
    </location>
</feature>
<accession>A0A6S7I6S8</accession>
<protein>
    <submittedName>
        <fullName evidence="2">Gag-Pol poly</fullName>
    </submittedName>
</protein>
<dbReference type="AlphaFoldDB" id="A0A6S7I6S8"/>
<organism evidence="2 3">
    <name type="scientific">Paramuricea clavata</name>
    <name type="common">Red gorgonian</name>
    <name type="synonym">Violescent sea-whip</name>
    <dbReference type="NCBI Taxonomy" id="317549"/>
    <lineage>
        <taxon>Eukaryota</taxon>
        <taxon>Metazoa</taxon>
        <taxon>Cnidaria</taxon>
        <taxon>Anthozoa</taxon>
        <taxon>Octocorallia</taxon>
        <taxon>Malacalcyonacea</taxon>
        <taxon>Plexauridae</taxon>
        <taxon>Paramuricea</taxon>
    </lineage>
</organism>
<dbReference type="OrthoDB" id="5974834at2759"/>
<dbReference type="EMBL" id="CACRXK020004303">
    <property type="protein sequence ID" value="CAB4002261.1"/>
    <property type="molecule type" value="Genomic_DNA"/>
</dbReference>
<dbReference type="SMART" id="SM00343">
    <property type="entry name" value="ZnF_C2HC"/>
    <property type="match status" value="2"/>
</dbReference>
<feature type="region of interest" description="Disordered" evidence="1">
    <location>
        <begin position="278"/>
        <end position="307"/>
    </location>
</feature>